<gene>
    <name evidence="2" type="ORF">EI684_05190</name>
</gene>
<protein>
    <submittedName>
        <fullName evidence="2">DUF4332 domain-containing protein</fullName>
    </submittedName>
</protein>
<name>A0A426U5M4_9CHLR</name>
<evidence type="ECO:0000259" key="1">
    <source>
        <dbReference type="Pfam" id="PF14229"/>
    </source>
</evidence>
<dbReference type="InterPro" id="IPR025567">
    <property type="entry name" value="DUF4332"/>
</dbReference>
<dbReference type="AlphaFoldDB" id="A0A426U5M4"/>
<sequence>MTTDATQDEEPIKLSGATTKLRLITTLDAALVDKLIALGINDNHALLQRGASHEGREALCAEAGIDHVHLLTALYILDLARVDGIAWNSAKLLNAAGVTTVPDLAFRSPEDLLPQLQQANQELSLLKRLPSARVVTTWIEHARSLPQVLTFGGNAEVY</sequence>
<dbReference type="Pfam" id="PF14229">
    <property type="entry name" value="DUF4332"/>
    <property type="match status" value="1"/>
</dbReference>
<comment type="caution">
    <text evidence="2">The sequence shown here is derived from an EMBL/GenBank/DDBJ whole genome shotgun (WGS) entry which is preliminary data.</text>
</comment>
<feature type="domain" description="DUF4332" evidence="1">
    <location>
        <begin position="32"/>
        <end position="145"/>
    </location>
</feature>
<accession>A0A426U5M4</accession>
<dbReference type="Proteomes" id="UP000280307">
    <property type="component" value="Unassembled WGS sequence"/>
</dbReference>
<organism evidence="2 3">
    <name type="scientific">Candidatus Viridilinea halotolerans</name>
    <dbReference type="NCBI Taxonomy" id="2491704"/>
    <lineage>
        <taxon>Bacteria</taxon>
        <taxon>Bacillati</taxon>
        <taxon>Chloroflexota</taxon>
        <taxon>Chloroflexia</taxon>
        <taxon>Chloroflexales</taxon>
        <taxon>Chloroflexineae</taxon>
        <taxon>Oscillochloridaceae</taxon>
        <taxon>Candidatus Viridilinea</taxon>
    </lineage>
</organism>
<proteinExistence type="predicted"/>
<evidence type="ECO:0000313" key="2">
    <source>
        <dbReference type="EMBL" id="RRR75265.1"/>
    </source>
</evidence>
<evidence type="ECO:0000313" key="3">
    <source>
        <dbReference type="Proteomes" id="UP000280307"/>
    </source>
</evidence>
<dbReference type="EMBL" id="RSAS01000201">
    <property type="protein sequence ID" value="RRR75265.1"/>
    <property type="molecule type" value="Genomic_DNA"/>
</dbReference>
<reference evidence="2 3" key="1">
    <citation type="submission" date="2018-12" db="EMBL/GenBank/DDBJ databases">
        <title>Genome Sequence of Candidatus Viridilinea halotolerans isolated from saline sulfide-rich spring.</title>
        <authorList>
            <person name="Grouzdev D.S."/>
            <person name="Burganskaya E.I."/>
            <person name="Krutkina M.S."/>
            <person name="Sukhacheva M.V."/>
            <person name="Gorlenko V.M."/>
        </authorList>
    </citation>
    <scope>NUCLEOTIDE SEQUENCE [LARGE SCALE GENOMIC DNA]</scope>
    <source>
        <strain evidence="2">Chok-6</strain>
    </source>
</reference>